<keyword evidence="2" id="KW-0560">Oxidoreductase</keyword>
<accession>A0A2G1DIE7</accession>
<proteinExistence type="predicted"/>
<dbReference type="EMBL" id="CP032098">
    <property type="protein sequence ID" value="AXX91870.1"/>
    <property type="molecule type" value="Genomic_DNA"/>
</dbReference>
<feature type="domain" description="ABM" evidence="1">
    <location>
        <begin position="3"/>
        <end position="92"/>
    </location>
</feature>
<reference evidence="3 4" key="1">
    <citation type="submission" date="2017-09" db="EMBL/GenBank/DDBJ databases">
        <title>Arcobacter canalis sp. nov., a new species isolated from a water canal contaminated with urban sewage.</title>
        <authorList>
            <person name="Perez-Cataluna A."/>
            <person name="Salas-Masso N."/>
            <person name="Figueras M.J."/>
        </authorList>
    </citation>
    <scope>NUCLEOTIDE SEQUENCE [LARGE SCALE GENOMIC DNA]</scope>
    <source>
        <strain evidence="3 4">F98-3</strain>
    </source>
</reference>
<evidence type="ECO:0000313" key="2">
    <source>
        <dbReference type="EMBL" id="AXX91870.1"/>
    </source>
</evidence>
<evidence type="ECO:0000313" key="3">
    <source>
        <dbReference type="EMBL" id="PHO18279.1"/>
    </source>
</evidence>
<protein>
    <submittedName>
        <fullName evidence="2">Monooxygenase</fullName>
    </submittedName>
</protein>
<sequence length="92" mass="11082">MSLIKQTVCISKQDKQNELKKVLFSHLLSVKKVNGCINYEVYEADEDDAELLVYEEWKDEDSYKNYKNSEMYINLKERKKQLLKREEELPIF</sequence>
<evidence type="ECO:0000259" key="1">
    <source>
        <dbReference type="PROSITE" id="PS51725"/>
    </source>
</evidence>
<dbReference type="RefSeq" id="WP_099342201.1">
    <property type="nucleotide sequence ID" value="NZ_CP032098.1"/>
</dbReference>
<reference evidence="2 5" key="2">
    <citation type="submission" date="2018-08" db="EMBL/GenBank/DDBJ databases">
        <title>Complete genome of the Arcobacter molluscorum type strain LMG 25693.</title>
        <authorList>
            <person name="Miller W.G."/>
            <person name="Yee E."/>
            <person name="Bono J.L."/>
        </authorList>
    </citation>
    <scope>NUCLEOTIDE SEQUENCE [LARGE SCALE GENOMIC DNA]</scope>
    <source>
        <strain evidence="2 5">CECT 7696</strain>
    </source>
</reference>
<evidence type="ECO:0000313" key="5">
    <source>
        <dbReference type="Proteomes" id="UP000262712"/>
    </source>
</evidence>
<dbReference type="InterPro" id="IPR011008">
    <property type="entry name" value="Dimeric_a/b-barrel"/>
</dbReference>
<dbReference type="Proteomes" id="UP000221222">
    <property type="component" value="Unassembled WGS sequence"/>
</dbReference>
<dbReference type="PROSITE" id="PS51725">
    <property type="entry name" value="ABM"/>
    <property type="match status" value="1"/>
</dbReference>
<keyword evidence="4" id="KW-1185">Reference proteome</keyword>
<dbReference type="Pfam" id="PF03992">
    <property type="entry name" value="ABM"/>
    <property type="match status" value="1"/>
</dbReference>
<keyword evidence="2" id="KW-0503">Monooxygenase</keyword>
<organism evidence="3 4">
    <name type="scientific">Malaciobacter molluscorum LMG 25693</name>
    <dbReference type="NCBI Taxonomy" id="870501"/>
    <lineage>
        <taxon>Bacteria</taxon>
        <taxon>Pseudomonadati</taxon>
        <taxon>Campylobacterota</taxon>
        <taxon>Epsilonproteobacteria</taxon>
        <taxon>Campylobacterales</taxon>
        <taxon>Arcobacteraceae</taxon>
        <taxon>Malaciobacter</taxon>
    </lineage>
</organism>
<dbReference type="InterPro" id="IPR007138">
    <property type="entry name" value="ABM_dom"/>
</dbReference>
<gene>
    <name evidence="2" type="ORF">AMOL_0876</name>
    <name evidence="3" type="ORF">CPU12_06050</name>
</gene>
<dbReference type="EMBL" id="NXFY01000007">
    <property type="protein sequence ID" value="PHO18279.1"/>
    <property type="molecule type" value="Genomic_DNA"/>
</dbReference>
<dbReference type="GO" id="GO:0004497">
    <property type="term" value="F:monooxygenase activity"/>
    <property type="evidence" value="ECO:0007669"/>
    <property type="project" value="UniProtKB-KW"/>
</dbReference>
<dbReference type="Proteomes" id="UP000262712">
    <property type="component" value="Chromosome"/>
</dbReference>
<dbReference type="SUPFAM" id="SSF54909">
    <property type="entry name" value="Dimeric alpha+beta barrel"/>
    <property type="match status" value="1"/>
</dbReference>
<evidence type="ECO:0000313" key="4">
    <source>
        <dbReference type="Proteomes" id="UP000221222"/>
    </source>
</evidence>
<dbReference type="Gene3D" id="3.30.70.100">
    <property type="match status" value="1"/>
</dbReference>
<dbReference type="AlphaFoldDB" id="A0A2G1DIE7"/>
<name>A0A2G1DIE7_9BACT</name>
<dbReference type="KEGG" id="amol:AMOL_0876"/>